<keyword evidence="11" id="KW-1185">Reference proteome</keyword>
<keyword evidence="6 10" id="KW-0067">ATP-binding</keyword>
<dbReference type="Proteomes" id="UP000516013">
    <property type="component" value="Chromosome"/>
</dbReference>
<dbReference type="GO" id="GO:0015112">
    <property type="term" value="F:nitrate transmembrane transporter activity"/>
    <property type="evidence" value="ECO:0007669"/>
    <property type="project" value="InterPro"/>
</dbReference>
<dbReference type="PROSITE" id="PS00211">
    <property type="entry name" value="ABC_TRANSPORTER_1"/>
    <property type="match status" value="1"/>
</dbReference>
<evidence type="ECO:0000259" key="9">
    <source>
        <dbReference type="PROSITE" id="PS50893"/>
    </source>
</evidence>
<dbReference type="InterPro" id="IPR003439">
    <property type="entry name" value="ABC_transporter-like_ATP-bd"/>
</dbReference>
<evidence type="ECO:0000256" key="6">
    <source>
        <dbReference type="ARBA" id="ARBA00022840"/>
    </source>
</evidence>
<dbReference type="GO" id="GO:0005886">
    <property type="term" value="C:plasma membrane"/>
    <property type="evidence" value="ECO:0007669"/>
    <property type="project" value="UniProtKB-SubCell"/>
</dbReference>
<dbReference type="InterPro" id="IPR005890">
    <property type="entry name" value="NO3_transporter_ATP-bd-like"/>
</dbReference>
<keyword evidence="7" id="KW-1278">Translocase</keyword>
<dbReference type="KEGG" id="ccur:IAR63_12405"/>
<evidence type="ECO:0000256" key="3">
    <source>
        <dbReference type="ARBA" id="ARBA00022448"/>
    </source>
</evidence>
<evidence type="ECO:0000256" key="7">
    <source>
        <dbReference type="ARBA" id="ARBA00022967"/>
    </source>
</evidence>
<evidence type="ECO:0000256" key="4">
    <source>
        <dbReference type="ARBA" id="ARBA00022475"/>
    </source>
</evidence>
<dbReference type="PANTHER" id="PTHR42788:SF7">
    <property type="entry name" value="NITRATE ABC TRANSPORTER ATP-BINDING PROTEIN"/>
    <property type="match status" value="1"/>
</dbReference>
<dbReference type="Pfam" id="PF00005">
    <property type="entry name" value="ABC_tran"/>
    <property type="match status" value="1"/>
</dbReference>
<dbReference type="InterPro" id="IPR017871">
    <property type="entry name" value="ABC_transporter-like_CS"/>
</dbReference>
<evidence type="ECO:0000256" key="8">
    <source>
        <dbReference type="ARBA" id="ARBA00023136"/>
    </source>
</evidence>
<gene>
    <name evidence="10" type="ORF">IAR63_12405</name>
</gene>
<dbReference type="Gene3D" id="3.40.50.300">
    <property type="entry name" value="P-loop containing nucleotide triphosphate hydrolases"/>
    <property type="match status" value="1"/>
</dbReference>
<dbReference type="GO" id="GO:0005524">
    <property type="term" value="F:ATP binding"/>
    <property type="evidence" value="ECO:0007669"/>
    <property type="project" value="UniProtKB-KW"/>
</dbReference>
<dbReference type="EMBL" id="CP060822">
    <property type="protein sequence ID" value="QNP28697.1"/>
    <property type="molecule type" value="Genomic_DNA"/>
</dbReference>
<sequence>MTFTMQSIDPSQPKDSHPFLSIEQVIKTYRHPSGEQFVVLNGIDLAIGKQEYVSVIGHSGCGKSTLMRIVAGLEKPTSGLVTLEGKAITKPSAERMMVFQGYALLPWLTVRENIRMAVDEVFKTMSRPEKVAIVNEHIQMVKLSAAADKYPHELSGGMKQRVGVARALATRPKMLLLDEPFGALDALTRPKLQQDVLEIWRQHPQAVMMITHDVDEAIFMSDRVAMMTNGPGATIGQVLHIPLPRPRDRYELRESKEYYELRNYALDFLERYQ</sequence>
<feature type="domain" description="ABC transporter" evidence="9">
    <location>
        <begin position="20"/>
        <end position="254"/>
    </location>
</feature>
<reference evidence="10 11" key="1">
    <citation type="submission" date="2020-08" db="EMBL/GenBank/DDBJ databases">
        <title>Complete genome sequence of Raphidiopsis curvispora isolated from drinking water reservoir in South Korea.</title>
        <authorList>
            <person name="Jeong J."/>
        </authorList>
    </citation>
    <scope>NUCLEOTIDE SEQUENCE [LARGE SCALE GENOMIC DNA]</scope>
    <source>
        <strain evidence="10 11">GIHE-G1</strain>
    </source>
</reference>
<dbReference type="PANTHER" id="PTHR42788">
    <property type="entry name" value="TAURINE IMPORT ATP-BINDING PROTEIN-RELATED"/>
    <property type="match status" value="1"/>
</dbReference>
<dbReference type="InterPro" id="IPR050166">
    <property type="entry name" value="ABC_transporter_ATP-bind"/>
</dbReference>
<comment type="subcellular location">
    <subcellularLocation>
        <location evidence="1">Cell inner membrane</location>
        <topology evidence="1">Peripheral membrane protein</topology>
    </subcellularLocation>
</comment>
<keyword evidence="8" id="KW-0472">Membrane</keyword>
<organism evidence="10 11">
    <name type="scientific">Cylindrospermopsis curvispora GIHE-G1</name>
    <dbReference type="NCBI Taxonomy" id="2666332"/>
    <lineage>
        <taxon>Bacteria</taxon>
        <taxon>Bacillati</taxon>
        <taxon>Cyanobacteriota</taxon>
        <taxon>Cyanophyceae</taxon>
        <taxon>Nostocales</taxon>
        <taxon>Aphanizomenonaceae</taxon>
        <taxon>Cylindrospermopsis</taxon>
    </lineage>
</organism>
<dbReference type="SMART" id="SM00382">
    <property type="entry name" value="AAA"/>
    <property type="match status" value="1"/>
</dbReference>
<keyword evidence="4" id="KW-1003">Cell membrane</keyword>
<evidence type="ECO:0000256" key="1">
    <source>
        <dbReference type="ARBA" id="ARBA00004417"/>
    </source>
</evidence>
<protein>
    <submittedName>
        <fullName evidence="10">ATP-binding cassette domain-containing protein</fullName>
    </submittedName>
</protein>
<evidence type="ECO:0000256" key="5">
    <source>
        <dbReference type="ARBA" id="ARBA00022741"/>
    </source>
</evidence>
<evidence type="ECO:0000313" key="10">
    <source>
        <dbReference type="EMBL" id="QNP28697.1"/>
    </source>
</evidence>
<dbReference type="AlphaFoldDB" id="A0A7H0EY31"/>
<dbReference type="NCBIfam" id="TIGR01184">
    <property type="entry name" value="ntrCD"/>
    <property type="match status" value="1"/>
</dbReference>
<dbReference type="CDD" id="cd03293">
    <property type="entry name" value="ABC_NrtD_SsuB_transporters"/>
    <property type="match status" value="1"/>
</dbReference>
<dbReference type="InterPro" id="IPR003593">
    <property type="entry name" value="AAA+_ATPase"/>
</dbReference>
<dbReference type="RefSeq" id="WP_187705494.1">
    <property type="nucleotide sequence ID" value="NZ_CP060822.1"/>
</dbReference>
<keyword evidence="5" id="KW-0547">Nucleotide-binding</keyword>
<accession>A0A7H0EY31</accession>
<dbReference type="InterPro" id="IPR027417">
    <property type="entry name" value="P-loop_NTPase"/>
</dbReference>
<name>A0A7H0EY31_9CYAN</name>
<dbReference type="SUPFAM" id="SSF52540">
    <property type="entry name" value="P-loop containing nucleoside triphosphate hydrolases"/>
    <property type="match status" value="1"/>
</dbReference>
<evidence type="ECO:0000313" key="11">
    <source>
        <dbReference type="Proteomes" id="UP000516013"/>
    </source>
</evidence>
<proteinExistence type="inferred from homology"/>
<evidence type="ECO:0000256" key="2">
    <source>
        <dbReference type="ARBA" id="ARBA00009440"/>
    </source>
</evidence>
<comment type="similarity">
    <text evidence="2">Belongs to the ABC transporter superfamily. Nitrate/nitrite/cyanate uptake transporter (NitT) (TC 3.A.1.16) family.</text>
</comment>
<dbReference type="GO" id="GO:0016887">
    <property type="term" value="F:ATP hydrolysis activity"/>
    <property type="evidence" value="ECO:0007669"/>
    <property type="project" value="InterPro"/>
</dbReference>
<dbReference type="PROSITE" id="PS50893">
    <property type="entry name" value="ABC_TRANSPORTER_2"/>
    <property type="match status" value="1"/>
</dbReference>
<keyword evidence="3" id="KW-0813">Transport</keyword>